<evidence type="ECO:0000256" key="2">
    <source>
        <dbReference type="ARBA" id="ARBA00011233"/>
    </source>
</evidence>
<sequence length="393" mass="42384">MKKVQKKLIALAVASLASAPLWAQQSSSIQLYGVADAFLKYGQWMGDDTSGVDDGSLNGSRVGFRGEEALGSGLKAVFVLEQGFNIDNGESCCMSGADDAYNGGSQTFTRQAYVGLKGSFGQVALGRQYAPGYFIYAYDALLSATPSPQSWLSLLGNLTITPNSPARWNNAVAYDGVFQSVSLSAIYSAGNRESDSGKNLLSPNGKRVDYDDDDKYGLALRYDNGPLKVGAIYHGIKYSGQNVVDGYAKGDDTQKEWFLGASYNFGMATLAGSYQQGRDVMGLNGFDVDLWQVGVIVPVGVGNIHFSYGQADLDKVDNVLSRDVKPKSFTVAYTHAFSKRTTGYLGYNKIDYDDLTWNDAFNLGQTDSSFNGHSGTGKVDDTDLFFVGMSHSF</sequence>
<keyword evidence="9" id="KW-0472">Membrane</keyword>
<feature type="domain" description="Porin" evidence="12">
    <location>
        <begin position="10"/>
        <end position="354"/>
    </location>
</feature>
<dbReference type="GO" id="GO:0046930">
    <property type="term" value="C:pore complex"/>
    <property type="evidence" value="ECO:0007669"/>
    <property type="project" value="UniProtKB-KW"/>
</dbReference>
<evidence type="ECO:0000313" key="13">
    <source>
        <dbReference type="EMBL" id="CUB07609.1"/>
    </source>
</evidence>
<dbReference type="SUPFAM" id="SSF56935">
    <property type="entry name" value="Porins"/>
    <property type="match status" value="1"/>
</dbReference>
<dbReference type="GO" id="GO:0015288">
    <property type="term" value="F:porin activity"/>
    <property type="evidence" value="ECO:0007669"/>
    <property type="project" value="UniProtKB-KW"/>
</dbReference>
<dbReference type="InterPro" id="IPR033900">
    <property type="entry name" value="Gram_neg_porin_domain"/>
</dbReference>
<keyword evidence="4" id="KW-1134">Transmembrane beta strand</keyword>
<evidence type="ECO:0000256" key="4">
    <source>
        <dbReference type="ARBA" id="ARBA00022452"/>
    </source>
</evidence>
<evidence type="ECO:0000256" key="8">
    <source>
        <dbReference type="ARBA" id="ARBA00023114"/>
    </source>
</evidence>
<dbReference type="GO" id="GO:0009279">
    <property type="term" value="C:cell outer membrane"/>
    <property type="evidence" value="ECO:0007669"/>
    <property type="project" value="UniProtKB-SubCell"/>
</dbReference>
<dbReference type="Pfam" id="PF13609">
    <property type="entry name" value="Porin_4"/>
    <property type="match status" value="1"/>
</dbReference>
<dbReference type="Proteomes" id="UP000182108">
    <property type="component" value="Unassembled WGS sequence"/>
</dbReference>
<comment type="subcellular location">
    <subcellularLocation>
        <location evidence="1">Cell outer membrane</location>
        <topology evidence="1">Multi-pass membrane protein</topology>
    </subcellularLocation>
</comment>
<evidence type="ECO:0000256" key="11">
    <source>
        <dbReference type="SAM" id="SignalP"/>
    </source>
</evidence>
<feature type="chain" id="PRO_5005505957" evidence="11">
    <location>
        <begin position="24"/>
        <end position="393"/>
    </location>
</feature>
<keyword evidence="8" id="KW-0626">Porin</keyword>
<dbReference type="InterPro" id="IPR023614">
    <property type="entry name" value="Porin_dom_sf"/>
</dbReference>
<reference evidence="14" key="1">
    <citation type="submission" date="2015-08" db="EMBL/GenBank/DDBJ databases">
        <authorList>
            <person name="Babu N.S."/>
            <person name="Beckwith C.J."/>
            <person name="Beseler K.G."/>
            <person name="Brison A."/>
            <person name="Carone J.V."/>
            <person name="Caskin T.P."/>
            <person name="Diamond M."/>
            <person name="Durham M.E."/>
            <person name="Foxe J.M."/>
            <person name="Go M."/>
            <person name="Henderson B.A."/>
            <person name="Jones I.B."/>
            <person name="McGettigan J.A."/>
            <person name="Micheletti S.J."/>
            <person name="Nasrallah M.E."/>
            <person name="Ortiz D."/>
            <person name="Piller C.R."/>
            <person name="Privatt S.R."/>
            <person name="Schneider S.L."/>
            <person name="Sharp S."/>
            <person name="Smith T.C."/>
            <person name="Stanton J.D."/>
            <person name="Ullery H.E."/>
            <person name="Wilson R.J."/>
            <person name="Serrano M.G."/>
            <person name="Buck G."/>
            <person name="Lee V."/>
            <person name="Wang Y."/>
            <person name="Carvalho R."/>
            <person name="Voegtly L."/>
            <person name="Shi R."/>
            <person name="Duckworth R."/>
            <person name="Johnson A."/>
            <person name="Loviza R."/>
            <person name="Walstead R."/>
            <person name="Shah Z."/>
            <person name="Kiflezghi M."/>
            <person name="Wade K."/>
            <person name="Ball S.L."/>
            <person name="Bradley K.W."/>
            <person name="Asai D.J."/>
            <person name="Bowman C.A."/>
            <person name="Russell D.A."/>
            <person name="Pope W.H."/>
            <person name="Jacobs-Sera D."/>
            <person name="Hendrix R.W."/>
            <person name="Hatfull G.F."/>
        </authorList>
    </citation>
    <scope>NUCLEOTIDE SEQUENCE [LARGE SCALE GENOMIC DNA]</scope>
    <source>
        <strain evidence="14">JCM 19170</strain>
    </source>
</reference>
<evidence type="ECO:0000313" key="14">
    <source>
        <dbReference type="Proteomes" id="UP000182108"/>
    </source>
</evidence>
<evidence type="ECO:0000256" key="9">
    <source>
        <dbReference type="ARBA" id="ARBA00023136"/>
    </source>
</evidence>
<dbReference type="CDD" id="cd00342">
    <property type="entry name" value="gram_neg_porins"/>
    <property type="match status" value="1"/>
</dbReference>
<keyword evidence="3" id="KW-0813">Transport</keyword>
<dbReference type="GO" id="GO:0006811">
    <property type="term" value="P:monoatomic ion transport"/>
    <property type="evidence" value="ECO:0007669"/>
    <property type="project" value="UniProtKB-KW"/>
</dbReference>
<dbReference type="PANTHER" id="PTHR34501:SF9">
    <property type="entry name" value="MAJOR OUTER MEMBRANE PROTEIN P.IA"/>
    <property type="match status" value="1"/>
</dbReference>
<keyword evidence="7" id="KW-0406">Ion transport</keyword>
<protein>
    <submittedName>
        <fullName evidence="13">Outer membrane protein (Porin)</fullName>
    </submittedName>
</protein>
<comment type="subunit">
    <text evidence="2">Homotrimer.</text>
</comment>
<evidence type="ECO:0000256" key="6">
    <source>
        <dbReference type="ARBA" id="ARBA00022729"/>
    </source>
</evidence>
<keyword evidence="14" id="KW-1185">Reference proteome</keyword>
<dbReference type="PRINTS" id="PR00184">
    <property type="entry name" value="NEISSPPORIN"/>
</dbReference>
<dbReference type="InterPro" id="IPR050298">
    <property type="entry name" value="Gram-neg_bact_OMP"/>
</dbReference>
<evidence type="ECO:0000256" key="3">
    <source>
        <dbReference type="ARBA" id="ARBA00022448"/>
    </source>
</evidence>
<dbReference type="PANTHER" id="PTHR34501">
    <property type="entry name" value="PROTEIN YDDL-RELATED"/>
    <property type="match status" value="1"/>
</dbReference>
<evidence type="ECO:0000256" key="5">
    <source>
        <dbReference type="ARBA" id="ARBA00022692"/>
    </source>
</evidence>
<dbReference type="AlphaFoldDB" id="A0A0K6IX45"/>
<dbReference type="InterPro" id="IPR002299">
    <property type="entry name" value="Porin_Neis"/>
</dbReference>
<dbReference type="EMBL" id="CYHH01000009">
    <property type="protein sequence ID" value="CUB07609.1"/>
    <property type="molecule type" value="Genomic_DNA"/>
</dbReference>
<feature type="signal peptide" evidence="11">
    <location>
        <begin position="1"/>
        <end position="23"/>
    </location>
</feature>
<evidence type="ECO:0000256" key="1">
    <source>
        <dbReference type="ARBA" id="ARBA00004571"/>
    </source>
</evidence>
<name>A0A0K6IX45_9PROT</name>
<evidence type="ECO:0000256" key="7">
    <source>
        <dbReference type="ARBA" id="ARBA00023065"/>
    </source>
</evidence>
<keyword evidence="6 11" id="KW-0732">Signal</keyword>
<evidence type="ECO:0000259" key="12">
    <source>
        <dbReference type="Pfam" id="PF13609"/>
    </source>
</evidence>
<dbReference type="RefSeq" id="WP_198289056.1">
    <property type="nucleotide sequence ID" value="NZ_CYHH01000009.1"/>
</dbReference>
<proteinExistence type="predicted"/>
<gene>
    <name evidence="13" type="ORF">Ga0061068_10938</name>
</gene>
<dbReference type="Gene3D" id="2.40.160.10">
    <property type="entry name" value="Porin"/>
    <property type="match status" value="1"/>
</dbReference>
<accession>A0A0K6IX45</accession>
<keyword evidence="10" id="KW-0998">Cell outer membrane</keyword>
<evidence type="ECO:0000256" key="10">
    <source>
        <dbReference type="ARBA" id="ARBA00023237"/>
    </source>
</evidence>
<keyword evidence="5" id="KW-0812">Transmembrane</keyword>
<organism evidence="13 14">
    <name type="scientific">Tepidiphilus thermophilus</name>
    <dbReference type="NCBI Taxonomy" id="876478"/>
    <lineage>
        <taxon>Bacteria</taxon>
        <taxon>Pseudomonadati</taxon>
        <taxon>Pseudomonadota</taxon>
        <taxon>Hydrogenophilia</taxon>
        <taxon>Hydrogenophilales</taxon>
        <taxon>Hydrogenophilaceae</taxon>
        <taxon>Tepidiphilus</taxon>
    </lineage>
</organism>